<dbReference type="InterPro" id="IPR023210">
    <property type="entry name" value="NADP_OxRdtase_dom"/>
</dbReference>
<evidence type="ECO:0000313" key="4">
    <source>
        <dbReference type="Proteomes" id="UP000790833"/>
    </source>
</evidence>
<dbReference type="GO" id="GO:0005829">
    <property type="term" value="C:cytosol"/>
    <property type="evidence" value="ECO:0007669"/>
    <property type="project" value="UniProtKB-ARBA"/>
</dbReference>
<gene>
    <name evidence="3" type="ORF">KQ657_002256</name>
</gene>
<evidence type="ECO:0000313" key="3">
    <source>
        <dbReference type="EMBL" id="KAG7195871.1"/>
    </source>
</evidence>
<keyword evidence="1" id="KW-0560">Oxidoreductase</keyword>
<dbReference type="PANTHER" id="PTHR43364">
    <property type="entry name" value="NADH-SPECIFIC METHYLGLYOXAL REDUCTASE-RELATED"/>
    <property type="match status" value="1"/>
</dbReference>
<dbReference type="FunFam" id="3.20.20.100:FF:000004">
    <property type="entry name" value="Oxidoreductase, aldo/keto reductase"/>
    <property type="match status" value="1"/>
</dbReference>
<reference evidence="3" key="1">
    <citation type="submission" date="2021-03" db="EMBL/GenBank/DDBJ databases">
        <authorList>
            <person name="Palmer J.M."/>
        </authorList>
    </citation>
    <scope>NUCLEOTIDE SEQUENCE</scope>
    <source>
        <strain evidence="3">ARV_011</strain>
    </source>
</reference>
<dbReference type="PANTHER" id="PTHR43364:SF15">
    <property type="entry name" value="ARYL-ALCOHOL DEHYDROGENASE AAD16-RELATED"/>
    <property type="match status" value="1"/>
</dbReference>
<dbReference type="AlphaFoldDB" id="A0A9P8AKG8"/>
<dbReference type="GeneID" id="66115630"/>
<evidence type="ECO:0000256" key="1">
    <source>
        <dbReference type="ARBA" id="ARBA00023002"/>
    </source>
</evidence>
<protein>
    <recommendedName>
        <fullName evidence="2">NADP-dependent oxidoreductase domain-containing protein</fullName>
    </recommendedName>
</protein>
<sequence>MEYKKLGNSGLYIAPILVGCMSYGKKSWADWVMEDEDQIMEILKKCYDLGLRTFDTANVYSFGYSEVLLGKFIKKFDIPRENIVILSKVYFNVEATISDRAQAKVVWPFKNREGLSRKHILDAINKSVERLGTYVDVYQIHRLDEGTPKEEIMRALNDVVNQGLARYIGASSMRAVDFAQLQAIADKNGWHKFISMQNHYNLLYREEEREMIPFCKDNIFGEVGLIPWSPIARGKLARPLGTVSAREKSDIGFKSKYLKDVQEDSEVIINRVEELSKKHGVSMASIATAWTIAKGCAPIVGLSSVDRVDDILVSLTVKLSEDDIKYLEEPYTPRPVDY</sequence>
<dbReference type="GO" id="GO:0016491">
    <property type="term" value="F:oxidoreductase activity"/>
    <property type="evidence" value="ECO:0007669"/>
    <property type="project" value="UniProtKB-KW"/>
</dbReference>
<dbReference type="OrthoDB" id="48988at2759"/>
<dbReference type="EMBL" id="JAHMUF010000002">
    <property type="protein sequence ID" value="KAG7195871.1"/>
    <property type="molecule type" value="Genomic_DNA"/>
</dbReference>
<dbReference type="SUPFAM" id="SSF51430">
    <property type="entry name" value="NAD(P)-linked oxidoreductase"/>
    <property type="match status" value="1"/>
</dbReference>
<name>A0A9P8AKG8_9ASCO</name>
<comment type="caution">
    <text evidence="3">The sequence shown here is derived from an EMBL/GenBank/DDBJ whole genome shotgun (WGS) entry which is preliminary data.</text>
</comment>
<dbReference type="Proteomes" id="UP000790833">
    <property type="component" value="Unassembled WGS sequence"/>
</dbReference>
<proteinExistence type="predicted"/>
<dbReference type="InterPro" id="IPR050523">
    <property type="entry name" value="AKR_Detox_Biosynth"/>
</dbReference>
<organism evidence="3 4">
    <name type="scientific">Scheffersomyces spartinae</name>
    <dbReference type="NCBI Taxonomy" id="45513"/>
    <lineage>
        <taxon>Eukaryota</taxon>
        <taxon>Fungi</taxon>
        <taxon>Dikarya</taxon>
        <taxon>Ascomycota</taxon>
        <taxon>Saccharomycotina</taxon>
        <taxon>Pichiomycetes</taxon>
        <taxon>Debaryomycetaceae</taxon>
        <taxon>Scheffersomyces</taxon>
    </lineage>
</organism>
<dbReference type="PROSITE" id="PS51257">
    <property type="entry name" value="PROKAR_LIPOPROTEIN"/>
    <property type="match status" value="1"/>
</dbReference>
<accession>A0A9P8AKG8</accession>
<dbReference type="CDD" id="cd19079">
    <property type="entry name" value="AKR_EcYajO-like"/>
    <property type="match status" value="1"/>
</dbReference>
<keyword evidence="4" id="KW-1185">Reference proteome</keyword>
<evidence type="ECO:0000259" key="2">
    <source>
        <dbReference type="Pfam" id="PF00248"/>
    </source>
</evidence>
<dbReference type="Pfam" id="PF00248">
    <property type="entry name" value="Aldo_ket_red"/>
    <property type="match status" value="1"/>
</dbReference>
<dbReference type="Gene3D" id="3.20.20.100">
    <property type="entry name" value="NADP-dependent oxidoreductase domain"/>
    <property type="match status" value="1"/>
</dbReference>
<feature type="domain" description="NADP-dependent oxidoreductase" evidence="2">
    <location>
        <begin position="16"/>
        <end position="329"/>
    </location>
</feature>
<dbReference type="InterPro" id="IPR036812">
    <property type="entry name" value="NAD(P)_OxRdtase_dom_sf"/>
</dbReference>
<dbReference type="RefSeq" id="XP_043051416.1">
    <property type="nucleotide sequence ID" value="XM_043193028.1"/>
</dbReference>